<evidence type="ECO:0000259" key="3">
    <source>
        <dbReference type="Pfam" id="PF14232"/>
    </source>
</evidence>
<dbReference type="EMBL" id="JAPQKO010000003">
    <property type="protein sequence ID" value="KAJ5171633.1"/>
    <property type="molecule type" value="Genomic_DNA"/>
</dbReference>
<evidence type="ECO:0008006" key="6">
    <source>
        <dbReference type="Google" id="ProtNLM"/>
    </source>
</evidence>
<feature type="signal peptide" evidence="1">
    <location>
        <begin position="1"/>
        <end position="21"/>
    </location>
</feature>
<evidence type="ECO:0000313" key="5">
    <source>
        <dbReference type="Proteomes" id="UP001146351"/>
    </source>
</evidence>
<feature type="chain" id="PRO_5040743288" description="GXWXG domain-containing protein" evidence="1">
    <location>
        <begin position="22"/>
        <end position="169"/>
    </location>
</feature>
<dbReference type="InterPro" id="IPR025568">
    <property type="entry name" value="DUF4334"/>
</dbReference>
<dbReference type="Pfam" id="PF14232">
    <property type="entry name" value="DUF4334"/>
    <property type="match status" value="1"/>
</dbReference>
<organism evidence="4 5">
    <name type="scientific">Penicillium capsulatum</name>
    <dbReference type="NCBI Taxonomy" id="69766"/>
    <lineage>
        <taxon>Eukaryota</taxon>
        <taxon>Fungi</taxon>
        <taxon>Dikarya</taxon>
        <taxon>Ascomycota</taxon>
        <taxon>Pezizomycotina</taxon>
        <taxon>Eurotiomycetes</taxon>
        <taxon>Eurotiomycetidae</taxon>
        <taxon>Eurotiales</taxon>
        <taxon>Aspergillaceae</taxon>
        <taxon>Penicillium</taxon>
    </lineage>
</organism>
<name>A0A9W9I9K3_9EURO</name>
<reference evidence="4" key="1">
    <citation type="submission" date="2022-11" db="EMBL/GenBank/DDBJ databases">
        <authorList>
            <person name="Petersen C."/>
        </authorList>
    </citation>
    <scope>NUCLEOTIDE SEQUENCE</scope>
    <source>
        <strain evidence="4">IBT 21917</strain>
    </source>
</reference>
<evidence type="ECO:0000256" key="1">
    <source>
        <dbReference type="SAM" id="SignalP"/>
    </source>
</evidence>
<keyword evidence="1" id="KW-0732">Signal</keyword>
<feature type="domain" description="GXWXG" evidence="2">
    <location>
        <begin position="45"/>
        <end position="103"/>
    </location>
</feature>
<sequence length="169" mass="19126">MPLFVTIYLLRVVSHPLTCLASSTPEQSYLELVQGKSPSSEEVLAVFDQLQPVTPEQFIGAWKGANVNTGHPTEAKLSGMQWAGKDFRSTEDVDPIMVYRADGARVWNEVWGRARLRPIEWRGVLSTAMVYDDFPIIDYFRYVNDNVLAGAMDAKTSTAGTYFFYLYRE</sequence>
<dbReference type="AlphaFoldDB" id="A0A9W9I9K3"/>
<gene>
    <name evidence="4" type="ORF">N7492_004226</name>
</gene>
<keyword evidence="5" id="KW-1185">Reference proteome</keyword>
<dbReference type="OrthoDB" id="2213372at2759"/>
<reference evidence="4" key="2">
    <citation type="journal article" date="2023" name="IMA Fungus">
        <title>Comparative genomic study of the Penicillium genus elucidates a diverse pangenome and 15 lateral gene transfer events.</title>
        <authorList>
            <person name="Petersen C."/>
            <person name="Sorensen T."/>
            <person name="Nielsen M.R."/>
            <person name="Sondergaard T.E."/>
            <person name="Sorensen J.L."/>
            <person name="Fitzpatrick D.A."/>
            <person name="Frisvad J.C."/>
            <person name="Nielsen K.L."/>
        </authorList>
    </citation>
    <scope>NUCLEOTIDE SEQUENCE</scope>
    <source>
        <strain evidence="4">IBT 21917</strain>
    </source>
</reference>
<dbReference type="Proteomes" id="UP001146351">
    <property type="component" value="Unassembled WGS sequence"/>
</dbReference>
<evidence type="ECO:0000313" key="4">
    <source>
        <dbReference type="EMBL" id="KAJ5171633.1"/>
    </source>
</evidence>
<accession>A0A9W9I9K3</accession>
<proteinExistence type="predicted"/>
<evidence type="ECO:0000259" key="2">
    <source>
        <dbReference type="Pfam" id="PF14231"/>
    </source>
</evidence>
<comment type="caution">
    <text evidence="4">The sequence shown here is derived from an EMBL/GenBank/DDBJ whole genome shotgun (WGS) entry which is preliminary data.</text>
</comment>
<dbReference type="InterPro" id="IPR025951">
    <property type="entry name" value="GXWXG_dom"/>
</dbReference>
<feature type="domain" description="DUF4334" evidence="3">
    <location>
        <begin position="112"/>
        <end position="168"/>
    </location>
</feature>
<dbReference type="Gene3D" id="2.40.128.580">
    <property type="entry name" value="GXWXG domain"/>
    <property type="match status" value="1"/>
</dbReference>
<protein>
    <recommendedName>
        <fullName evidence="6">GXWXG domain-containing protein</fullName>
    </recommendedName>
</protein>
<dbReference type="Pfam" id="PF14231">
    <property type="entry name" value="GXWXG"/>
    <property type="match status" value="1"/>
</dbReference>